<comment type="caution">
    <text evidence="2">The sequence shown here is derived from an EMBL/GenBank/DDBJ whole genome shotgun (WGS) entry which is preliminary data.</text>
</comment>
<keyword evidence="1" id="KW-0812">Transmembrane</keyword>
<reference evidence="2 3" key="1">
    <citation type="journal article" date="2020" name="Mol. Plant">
        <title>The Chromosome-Based Rubber Tree Genome Provides New Insights into Spurge Genome Evolution and Rubber Biosynthesis.</title>
        <authorList>
            <person name="Liu J."/>
            <person name="Shi C."/>
            <person name="Shi C.C."/>
            <person name="Li W."/>
            <person name="Zhang Q.J."/>
            <person name="Zhang Y."/>
            <person name="Li K."/>
            <person name="Lu H.F."/>
            <person name="Shi C."/>
            <person name="Zhu S.T."/>
            <person name="Xiao Z.Y."/>
            <person name="Nan H."/>
            <person name="Yue Y."/>
            <person name="Zhu X.G."/>
            <person name="Wu Y."/>
            <person name="Hong X.N."/>
            <person name="Fan G.Y."/>
            <person name="Tong Y."/>
            <person name="Zhang D."/>
            <person name="Mao C.L."/>
            <person name="Liu Y.L."/>
            <person name="Hao S.J."/>
            <person name="Liu W.Q."/>
            <person name="Lv M.Q."/>
            <person name="Zhang H.B."/>
            <person name="Liu Y."/>
            <person name="Hu-Tang G.R."/>
            <person name="Wang J.P."/>
            <person name="Wang J.H."/>
            <person name="Sun Y.H."/>
            <person name="Ni S.B."/>
            <person name="Chen W.B."/>
            <person name="Zhang X.C."/>
            <person name="Jiao Y.N."/>
            <person name="Eichler E.E."/>
            <person name="Li G.H."/>
            <person name="Liu X."/>
            <person name="Gao L.Z."/>
        </authorList>
    </citation>
    <scope>NUCLEOTIDE SEQUENCE [LARGE SCALE GENOMIC DNA]</scope>
    <source>
        <strain evidence="3">cv. GT1</strain>
        <tissue evidence="2">Leaf</tissue>
    </source>
</reference>
<sequence>MKDDDAPTIISIPATAATATTAKKDASDGALFGKTRYKFWVLATILLLAFWTMFTGSVTLKWSTGKSHVNDDLDFPIRDDDLDILVPLFLLSFTDLEVEEKEHLVRHMWDIYTHSSSTKLPRFWQEAFEAAYEALASDVTAIRDAAVSEIAKLSLRSFNPDPLPVQSTPALPLA</sequence>
<dbReference type="AlphaFoldDB" id="A0A6A6NHD1"/>
<dbReference type="PANTHER" id="PTHR34358">
    <property type="entry name" value="OS03G0411600 PROTEIN"/>
    <property type="match status" value="1"/>
</dbReference>
<gene>
    <name evidence="2" type="ORF">GH714_015216</name>
</gene>
<dbReference type="Proteomes" id="UP000467840">
    <property type="component" value="Chromosome 5"/>
</dbReference>
<dbReference type="PANTHER" id="PTHR34358:SF7">
    <property type="entry name" value="SUGAR TRANSPORTER"/>
    <property type="match status" value="1"/>
</dbReference>
<evidence type="ECO:0000256" key="1">
    <source>
        <dbReference type="SAM" id="Phobius"/>
    </source>
</evidence>
<proteinExistence type="predicted"/>
<keyword evidence="1" id="KW-1133">Transmembrane helix</keyword>
<organism evidence="2 3">
    <name type="scientific">Hevea brasiliensis</name>
    <name type="common">Para rubber tree</name>
    <name type="synonym">Siphonia brasiliensis</name>
    <dbReference type="NCBI Taxonomy" id="3981"/>
    <lineage>
        <taxon>Eukaryota</taxon>
        <taxon>Viridiplantae</taxon>
        <taxon>Streptophyta</taxon>
        <taxon>Embryophyta</taxon>
        <taxon>Tracheophyta</taxon>
        <taxon>Spermatophyta</taxon>
        <taxon>Magnoliopsida</taxon>
        <taxon>eudicotyledons</taxon>
        <taxon>Gunneridae</taxon>
        <taxon>Pentapetalae</taxon>
        <taxon>rosids</taxon>
        <taxon>fabids</taxon>
        <taxon>Malpighiales</taxon>
        <taxon>Euphorbiaceae</taxon>
        <taxon>Crotonoideae</taxon>
        <taxon>Micrandreae</taxon>
        <taxon>Hevea</taxon>
    </lineage>
</organism>
<accession>A0A6A6NHD1</accession>
<name>A0A6A6NHD1_HEVBR</name>
<evidence type="ECO:0000313" key="3">
    <source>
        <dbReference type="Proteomes" id="UP000467840"/>
    </source>
</evidence>
<protein>
    <submittedName>
        <fullName evidence="2">Uncharacterized protein</fullName>
    </submittedName>
</protein>
<keyword evidence="3" id="KW-1185">Reference proteome</keyword>
<evidence type="ECO:0000313" key="2">
    <source>
        <dbReference type="EMBL" id="KAF2324553.1"/>
    </source>
</evidence>
<dbReference type="Pfam" id="PF06708">
    <property type="entry name" value="DUF1195"/>
    <property type="match status" value="1"/>
</dbReference>
<dbReference type="EMBL" id="JAAGAX010000001">
    <property type="protein sequence ID" value="KAF2324553.1"/>
    <property type="molecule type" value="Genomic_DNA"/>
</dbReference>
<feature type="transmembrane region" description="Helical" evidence="1">
    <location>
        <begin position="39"/>
        <end position="60"/>
    </location>
</feature>
<keyword evidence="1" id="KW-0472">Membrane</keyword>
<dbReference type="InterPro" id="IPR010608">
    <property type="entry name" value="DUF1195"/>
</dbReference>